<name>A0A238XBN6_9ACTN</name>
<feature type="compositionally biased region" description="Basic and acidic residues" evidence="1">
    <location>
        <begin position="65"/>
        <end position="100"/>
    </location>
</feature>
<feature type="transmembrane region" description="Helical" evidence="2">
    <location>
        <begin position="29"/>
        <end position="48"/>
    </location>
</feature>
<evidence type="ECO:0000256" key="2">
    <source>
        <dbReference type="SAM" id="Phobius"/>
    </source>
</evidence>
<dbReference type="Proteomes" id="UP000198403">
    <property type="component" value="Unassembled WGS sequence"/>
</dbReference>
<organism evidence="3 4">
    <name type="scientific">Blastococcus mobilis</name>
    <dbReference type="NCBI Taxonomy" id="1938746"/>
    <lineage>
        <taxon>Bacteria</taxon>
        <taxon>Bacillati</taxon>
        <taxon>Actinomycetota</taxon>
        <taxon>Actinomycetes</taxon>
        <taxon>Geodermatophilales</taxon>
        <taxon>Geodermatophilaceae</taxon>
        <taxon>Blastococcus</taxon>
    </lineage>
</organism>
<protein>
    <submittedName>
        <fullName evidence="3">Uncharacterized protein</fullName>
    </submittedName>
</protein>
<dbReference type="AlphaFoldDB" id="A0A238XBN6"/>
<feature type="region of interest" description="Disordered" evidence="1">
    <location>
        <begin position="65"/>
        <end position="109"/>
    </location>
</feature>
<keyword evidence="2" id="KW-1133">Transmembrane helix</keyword>
<evidence type="ECO:0000256" key="1">
    <source>
        <dbReference type="SAM" id="MobiDB-lite"/>
    </source>
</evidence>
<dbReference type="RefSeq" id="WP_176445534.1">
    <property type="nucleotide sequence ID" value="NZ_FZNO01000012.1"/>
</dbReference>
<keyword evidence="4" id="KW-1185">Reference proteome</keyword>
<gene>
    <name evidence="3" type="ORF">SAMN06272737_11261</name>
</gene>
<reference evidence="3 4" key="1">
    <citation type="submission" date="2017-06" db="EMBL/GenBank/DDBJ databases">
        <authorList>
            <person name="Kim H.J."/>
            <person name="Triplett B.A."/>
        </authorList>
    </citation>
    <scope>NUCLEOTIDE SEQUENCE [LARGE SCALE GENOMIC DNA]</scope>
    <source>
        <strain evidence="3 4">DSM 44272</strain>
    </source>
</reference>
<proteinExistence type="predicted"/>
<sequence length="109" mass="12536">MSVGWLVWGVAAVVGSVAAFVYLDPVLAAFVAIVLVTALTMAFFARDWDRHSTFEQRELERARRRAEKWERGKDARARDRAKWEAHRARQEAKQRAKEQQAKQAAQPEQ</sequence>
<evidence type="ECO:0000313" key="4">
    <source>
        <dbReference type="Proteomes" id="UP000198403"/>
    </source>
</evidence>
<dbReference type="EMBL" id="FZNO01000012">
    <property type="protein sequence ID" value="SNR55289.1"/>
    <property type="molecule type" value="Genomic_DNA"/>
</dbReference>
<accession>A0A238XBN6</accession>
<keyword evidence="2" id="KW-0812">Transmembrane</keyword>
<evidence type="ECO:0000313" key="3">
    <source>
        <dbReference type="EMBL" id="SNR55289.1"/>
    </source>
</evidence>
<keyword evidence="2" id="KW-0472">Membrane</keyword>